<feature type="chain" id="PRO_5045022030" description="Delta-like protein" evidence="16">
    <location>
        <begin position="28"/>
        <end position="785"/>
    </location>
</feature>
<evidence type="ECO:0000313" key="20">
    <source>
        <dbReference type="RefSeq" id="XP_013784115.2"/>
    </source>
</evidence>
<feature type="disulfide bond" evidence="11">
    <location>
        <begin position="393"/>
        <end position="402"/>
    </location>
</feature>
<dbReference type="Gene3D" id="2.60.40.3510">
    <property type="match status" value="1"/>
</dbReference>
<evidence type="ECO:0000256" key="7">
    <source>
        <dbReference type="ARBA" id="ARBA00022989"/>
    </source>
</evidence>
<comment type="caution">
    <text evidence="11">Lacks conserved residue(s) required for the propagation of feature annotation.</text>
</comment>
<feature type="disulfide bond" evidence="12">
    <location>
        <begin position="213"/>
        <end position="222"/>
    </location>
</feature>
<evidence type="ECO:0000256" key="14">
    <source>
        <dbReference type="SAM" id="MobiDB-lite"/>
    </source>
</evidence>
<dbReference type="PROSITE" id="PS00010">
    <property type="entry name" value="ASX_HYDROXYL"/>
    <property type="match status" value="3"/>
</dbReference>
<feature type="domain" description="EGF-like" evidence="17">
    <location>
        <begin position="223"/>
        <end position="256"/>
    </location>
</feature>
<evidence type="ECO:0000256" key="12">
    <source>
        <dbReference type="PROSITE-ProRule" id="PRU00377"/>
    </source>
</evidence>
<dbReference type="PROSITE" id="PS01186">
    <property type="entry name" value="EGF_2"/>
    <property type="match status" value="6"/>
</dbReference>
<evidence type="ECO:0000256" key="16">
    <source>
        <dbReference type="SAM" id="SignalP"/>
    </source>
</evidence>
<dbReference type="Proteomes" id="UP000694941">
    <property type="component" value="Unplaced"/>
</dbReference>
<dbReference type="InterPro" id="IPR000152">
    <property type="entry name" value="EGF-type_Asp/Asn_hydroxyl_site"/>
</dbReference>
<dbReference type="InterPro" id="IPR001774">
    <property type="entry name" value="DSL"/>
</dbReference>
<dbReference type="SMART" id="SM00179">
    <property type="entry name" value="EGF_CA"/>
    <property type="match status" value="7"/>
</dbReference>
<evidence type="ECO:0000256" key="3">
    <source>
        <dbReference type="ARBA" id="ARBA00022536"/>
    </source>
</evidence>
<feature type="disulfide bond" evidence="11">
    <location>
        <begin position="507"/>
        <end position="516"/>
    </location>
</feature>
<feature type="disulfide bond" evidence="12">
    <location>
        <begin position="193"/>
        <end position="205"/>
    </location>
</feature>
<dbReference type="SUPFAM" id="SSF57184">
    <property type="entry name" value="Growth factor receptor domain"/>
    <property type="match status" value="1"/>
</dbReference>
<feature type="transmembrane region" description="Helical" evidence="15">
    <location>
        <begin position="611"/>
        <end position="633"/>
    </location>
</feature>
<keyword evidence="2 13" id="KW-0217">Developmental protein</keyword>
<comment type="subcellular location">
    <subcellularLocation>
        <location evidence="1 13">Membrane</location>
        <topology evidence="1 13">Single-pass type I membrane protein</topology>
    </subcellularLocation>
</comment>
<dbReference type="RefSeq" id="XP_013784115.2">
    <property type="nucleotide sequence ID" value="XM_013928661.2"/>
</dbReference>
<feature type="disulfide bond" evidence="11">
    <location>
        <begin position="317"/>
        <end position="326"/>
    </location>
</feature>
<feature type="domain" description="EGF-like" evidence="17">
    <location>
        <begin position="443"/>
        <end position="479"/>
    </location>
</feature>
<evidence type="ECO:0000259" key="17">
    <source>
        <dbReference type="PROSITE" id="PS50026"/>
    </source>
</evidence>
<evidence type="ECO:0000256" key="10">
    <source>
        <dbReference type="ARBA" id="ARBA00023180"/>
    </source>
</evidence>
<dbReference type="SUPFAM" id="SSF57196">
    <property type="entry name" value="EGF/Laminin"/>
    <property type="match status" value="4"/>
</dbReference>
<dbReference type="InterPro" id="IPR011651">
    <property type="entry name" value="Notch_ligand_N"/>
</dbReference>
<feature type="disulfide bond" evidence="11">
    <location>
        <begin position="355"/>
        <end position="364"/>
    </location>
</feature>
<dbReference type="Pfam" id="PF21700">
    <property type="entry name" value="EGF_DL_JAG"/>
    <property type="match status" value="1"/>
</dbReference>
<dbReference type="SMART" id="SM00051">
    <property type="entry name" value="DSL"/>
    <property type="match status" value="1"/>
</dbReference>
<dbReference type="PROSITE" id="PS51051">
    <property type="entry name" value="DSL"/>
    <property type="match status" value="1"/>
</dbReference>
<organism evidence="19 20">
    <name type="scientific">Limulus polyphemus</name>
    <name type="common">Atlantic horseshoe crab</name>
    <dbReference type="NCBI Taxonomy" id="6850"/>
    <lineage>
        <taxon>Eukaryota</taxon>
        <taxon>Metazoa</taxon>
        <taxon>Ecdysozoa</taxon>
        <taxon>Arthropoda</taxon>
        <taxon>Chelicerata</taxon>
        <taxon>Merostomata</taxon>
        <taxon>Xiphosura</taxon>
        <taxon>Limulidae</taxon>
        <taxon>Limulus</taxon>
    </lineage>
</organism>
<dbReference type="SMART" id="SM00181">
    <property type="entry name" value="EGF"/>
    <property type="match status" value="10"/>
</dbReference>
<dbReference type="InterPro" id="IPR013032">
    <property type="entry name" value="EGF-like_CS"/>
</dbReference>
<keyword evidence="6" id="KW-0106">Calcium</keyword>
<dbReference type="Gene3D" id="2.10.25.140">
    <property type="match status" value="1"/>
</dbReference>
<dbReference type="InterPro" id="IPR000742">
    <property type="entry name" value="EGF"/>
</dbReference>
<evidence type="ECO:0000256" key="5">
    <source>
        <dbReference type="ARBA" id="ARBA00022737"/>
    </source>
</evidence>
<dbReference type="Pfam" id="PF00008">
    <property type="entry name" value="EGF"/>
    <property type="match status" value="6"/>
</dbReference>
<dbReference type="InterPro" id="IPR001881">
    <property type="entry name" value="EGF-like_Ca-bd_dom"/>
</dbReference>
<evidence type="ECO:0000256" key="8">
    <source>
        <dbReference type="ARBA" id="ARBA00023136"/>
    </source>
</evidence>
<evidence type="ECO:0000256" key="2">
    <source>
        <dbReference type="ARBA" id="ARBA00022473"/>
    </source>
</evidence>
<proteinExistence type="predicted"/>
<evidence type="ECO:0000259" key="18">
    <source>
        <dbReference type="PROSITE" id="PS51051"/>
    </source>
</evidence>
<name>A0ABM1BL12_LIMPO</name>
<evidence type="ECO:0000313" key="21">
    <source>
        <dbReference type="RefSeq" id="XP_022252282.1"/>
    </source>
</evidence>
<feature type="domain" description="EGF-like" evidence="17">
    <location>
        <begin position="405"/>
        <end position="441"/>
    </location>
</feature>
<sequence length="785" mass="86454">MGRRARASLLATVILQLAVLQVSGSGAFEFRLEAFSNDYGRDFEGNCCSGYRTSHGLCSGVCQTSFRVCLKHYQATINPNPPCTFGEVISPVLGNNSVHLLDKKVAGFINPVRFSFDFSWPGTFSLIVEAWHESSGHEGGGKTLVSRLATQRWLDVRPEWTQDSHRTDHTAMTYSYRVLCEDNYYGKACAKLCRPRDDKFGHYSCSSNGDKVCLPGWSGEYCTKAICLPGCHEQNGHCDQPNECKCRLGWEGPMCEQCTRYPNCVYGTCTQPWQCNCEEGWGGLLCNQDLNYCTNHKPCKNGGTCTNTGQGSYTCACPEGTTGSNCEVHVDGCVRRQCDNGGICKRVDKSYRCECPQGFHGNHCERSTNMCSNHQCENGGTCKDGLAGYLCVCPDGFSGDRCEIQPNKCEPNPCRNGGSCVQRVKSHMCICPTGFTGDQCDIDINDCVENPCLNGGSCVDDINSFRCSCVPGFMGSLCQTNVDDCLIKPCANGGICHDLINDFRCDCQPGFTSKDCSVEINECRSNPCRNGGTCLDRVNEIVCLCPYGFNGVLCEEDEDTGGNVQLHTLKLNYNESVEVPQAAPPTTAIEVSHHMSDDEKHSRLSVNHVTLTATFSTVVPLVSLVAVLLILFFRNRKRQRKHHEEEVIQKQNEQNTVNSMNNKFLESKIINTLDRPSQKSLNISSEGQDLSAAVKGHESMSRTKSNKFLNTDCNSSQTADIDSDKQLSSSQRTLERRGSVHSASATLPVVNKSDSLSSCPHSSVYIIGDDYRQEELNEEMLATEV</sequence>
<evidence type="ECO:0000256" key="4">
    <source>
        <dbReference type="ARBA" id="ARBA00022692"/>
    </source>
</evidence>
<feature type="compositionally biased region" description="Polar residues" evidence="14">
    <location>
        <begin position="702"/>
        <end position="732"/>
    </location>
</feature>
<dbReference type="Pfam" id="PF01414">
    <property type="entry name" value="DSL"/>
    <property type="match status" value="1"/>
</dbReference>
<evidence type="ECO:0000256" key="13">
    <source>
        <dbReference type="RuleBase" id="RU280815"/>
    </source>
</evidence>
<feature type="disulfide bond" evidence="11">
    <location>
        <begin position="469"/>
        <end position="478"/>
    </location>
</feature>
<dbReference type="GeneID" id="106468244"/>
<evidence type="ECO:0000256" key="11">
    <source>
        <dbReference type="PROSITE-ProRule" id="PRU00076"/>
    </source>
</evidence>
<gene>
    <name evidence="20 21" type="primary">LOC106468244</name>
</gene>
<evidence type="ECO:0000256" key="15">
    <source>
        <dbReference type="SAM" id="Phobius"/>
    </source>
</evidence>
<keyword evidence="8 13" id="KW-0472">Membrane</keyword>
<feature type="region of interest" description="Disordered" evidence="14">
    <location>
        <begin position="680"/>
        <end position="746"/>
    </location>
</feature>
<keyword evidence="3 11" id="KW-0245">EGF-like domain</keyword>
<dbReference type="InterPro" id="IPR009030">
    <property type="entry name" value="Growth_fac_rcpt_cys_sf"/>
</dbReference>
<evidence type="ECO:0000256" key="9">
    <source>
        <dbReference type="ARBA" id="ARBA00023157"/>
    </source>
</evidence>
<evidence type="ECO:0000256" key="1">
    <source>
        <dbReference type="ARBA" id="ARBA00004479"/>
    </source>
</evidence>
<protein>
    <recommendedName>
        <fullName evidence="13">Delta-like protein</fullName>
    </recommendedName>
</protein>
<reference evidence="20 21" key="1">
    <citation type="submission" date="2025-05" db="UniProtKB">
        <authorList>
            <consortium name="RefSeq"/>
        </authorList>
    </citation>
    <scope>IDENTIFICATION</scope>
    <source>
        <tissue evidence="20 21">Muscle</tissue>
    </source>
</reference>
<feature type="disulfide bond" evidence="11">
    <location>
        <begin position="246"/>
        <end position="255"/>
    </location>
</feature>
<dbReference type="PANTHER" id="PTHR12916:SF13">
    <property type="entry name" value="SUSHI, VON WILLEBRAND FACTOR TYPE A, EGF AND PENTRAXIN DOMAIN-CONTAINING PROTEIN 1-LIKE"/>
    <property type="match status" value="1"/>
</dbReference>
<feature type="domain" description="DSL" evidence="18">
    <location>
        <begin position="178"/>
        <end position="222"/>
    </location>
</feature>
<feature type="disulfide bond" evidence="12">
    <location>
        <begin position="180"/>
        <end position="189"/>
    </location>
</feature>
<dbReference type="Gene3D" id="2.10.25.10">
    <property type="entry name" value="Laminin"/>
    <property type="match status" value="8"/>
</dbReference>
<feature type="disulfide bond" evidence="11">
    <location>
        <begin position="431"/>
        <end position="440"/>
    </location>
</feature>
<feature type="signal peptide" evidence="16">
    <location>
        <begin position="1"/>
        <end position="27"/>
    </location>
</feature>
<dbReference type="PANTHER" id="PTHR12916">
    <property type="entry name" value="CYTOCHROME C OXIDASE POLYPEPTIDE VIC-2"/>
    <property type="match status" value="1"/>
</dbReference>
<dbReference type="PROSITE" id="PS50026">
    <property type="entry name" value="EGF_3"/>
    <property type="match status" value="8"/>
</dbReference>
<dbReference type="Pfam" id="PF07657">
    <property type="entry name" value="MNNL"/>
    <property type="match status" value="1"/>
</dbReference>
<feature type="domain" description="EGF-like" evidence="17">
    <location>
        <begin position="367"/>
        <end position="403"/>
    </location>
</feature>
<keyword evidence="7 13" id="KW-1133">Transmembrane helix</keyword>
<feature type="domain" description="EGF-like" evidence="17">
    <location>
        <begin position="329"/>
        <end position="365"/>
    </location>
</feature>
<dbReference type="InterPro" id="IPR018097">
    <property type="entry name" value="EGF_Ca-bd_CS"/>
</dbReference>
<dbReference type="CDD" id="cd00054">
    <property type="entry name" value="EGF_CA"/>
    <property type="match status" value="7"/>
</dbReference>
<feature type="disulfide bond" evidence="11">
    <location>
        <begin position="545"/>
        <end position="554"/>
    </location>
</feature>
<dbReference type="PROSITE" id="PS00022">
    <property type="entry name" value="EGF_1"/>
    <property type="match status" value="7"/>
</dbReference>
<dbReference type="RefSeq" id="XP_022252282.1">
    <property type="nucleotide sequence ID" value="XM_022396574.1"/>
</dbReference>
<evidence type="ECO:0000313" key="19">
    <source>
        <dbReference type="Proteomes" id="UP000694941"/>
    </source>
</evidence>
<keyword evidence="5 13" id="KW-0677">Repeat</keyword>
<comment type="function">
    <text evidence="13">Putative Notch ligand involved in the mediation of Notch signaling.</text>
</comment>
<dbReference type="Pfam" id="PF12661">
    <property type="entry name" value="hEGF"/>
    <property type="match status" value="1"/>
</dbReference>
<keyword evidence="4 13" id="KW-0812">Transmembrane</keyword>
<keyword evidence="19" id="KW-1185">Reference proteome</keyword>
<dbReference type="PROSITE" id="PS01187">
    <property type="entry name" value="EGF_CA"/>
    <property type="match status" value="1"/>
</dbReference>
<evidence type="ECO:0000256" key="6">
    <source>
        <dbReference type="ARBA" id="ARBA00022837"/>
    </source>
</evidence>
<feature type="domain" description="EGF-like" evidence="17">
    <location>
        <begin position="519"/>
        <end position="555"/>
    </location>
</feature>
<keyword evidence="9 11" id="KW-1015">Disulfide bond</keyword>
<feature type="domain" description="EGF-like" evidence="17">
    <location>
        <begin position="481"/>
        <end position="517"/>
    </location>
</feature>
<feature type="domain" description="EGF-like" evidence="17">
    <location>
        <begin position="289"/>
        <end position="327"/>
    </location>
</feature>
<keyword evidence="10" id="KW-0325">Glycoprotein</keyword>
<accession>A0ABM1BL12</accession>
<keyword evidence="13 16" id="KW-0732">Signal</keyword>